<dbReference type="Gene3D" id="3.40.50.150">
    <property type="entry name" value="Vaccinia Virus protein VP39"/>
    <property type="match status" value="1"/>
</dbReference>
<dbReference type="GO" id="GO:0005737">
    <property type="term" value="C:cytoplasm"/>
    <property type="evidence" value="ECO:0007669"/>
    <property type="project" value="UniProtKB-SubCell"/>
</dbReference>
<dbReference type="PANTHER" id="PTHR43648:SF1">
    <property type="entry name" value="ELECTRON TRANSFER FLAVOPROTEIN BETA SUBUNIT LYSINE METHYLTRANSFERASE"/>
    <property type="match status" value="1"/>
</dbReference>
<comment type="function">
    <text evidence="6">Methylates ribosomal protein L11.</text>
</comment>
<feature type="binding site" evidence="6">
    <location>
        <position position="255"/>
    </location>
    <ligand>
        <name>S-adenosyl-L-methionine</name>
        <dbReference type="ChEBI" id="CHEBI:59789"/>
    </ligand>
</feature>
<dbReference type="CDD" id="cd02440">
    <property type="entry name" value="AdoMet_MTases"/>
    <property type="match status" value="1"/>
</dbReference>
<comment type="catalytic activity">
    <reaction evidence="6">
        <text>L-lysyl-[protein] + 3 S-adenosyl-L-methionine = N(6),N(6),N(6)-trimethyl-L-lysyl-[protein] + 3 S-adenosyl-L-homocysteine + 3 H(+)</text>
        <dbReference type="Rhea" id="RHEA:54192"/>
        <dbReference type="Rhea" id="RHEA-COMP:9752"/>
        <dbReference type="Rhea" id="RHEA-COMP:13826"/>
        <dbReference type="ChEBI" id="CHEBI:15378"/>
        <dbReference type="ChEBI" id="CHEBI:29969"/>
        <dbReference type="ChEBI" id="CHEBI:57856"/>
        <dbReference type="ChEBI" id="CHEBI:59789"/>
        <dbReference type="ChEBI" id="CHEBI:61961"/>
    </reaction>
</comment>
<keyword evidence="4 6" id="KW-0808">Transferase</keyword>
<keyword evidence="7" id="KW-0687">Ribonucleoprotein</keyword>
<dbReference type="GO" id="GO:0005840">
    <property type="term" value="C:ribosome"/>
    <property type="evidence" value="ECO:0007669"/>
    <property type="project" value="UniProtKB-KW"/>
</dbReference>
<dbReference type="GO" id="GO:0032259">
    <property type="term" value="P:methylation"/>
    <property type="evidence" value="ECO:0007669"/>
    <property type="project" value="UniProtKB-KW"/>
</dbReference>
<dbReference type="PANTHER" id="PTHR43648">
    <property type="entry name" value="ELECTRON TRANSFER FLAVOPROTEIN BETA SUBUNIT LYSINE METHYLTRANSFERASE"/>
    <property type="match status" value="1"/>
</dbReference>
<sequence>MKWNKYRMKTTTEAVDLISYTLGEMGIEGIEIEDKIPLSDEDKKKMFIDILPDLGEDDGVAYVSFYIEPEKDHAETLQEVTEAVKELADFVDIGDATIEKSETADVDWMNNWKKFWKPFKVDDKIIIKPTWEKLPEDTTEDTLVVELDPGTAFGTGMHHTTRLCITQMKKYLKEGQKLFDVGCGSGILSIIGLMLGAGEAMATDVDPNAVSAAIENARVNHINMNQYDVKAGDIITDVDFRHACGDEKYDLVLANILADVIIPLSGVIKDNMKPGALFVSSGIINTKEDDVRETLLANGFEILEVTHSGDWVAFTARK</sequence>
<dbReference type="Proteomes" id="UP000260773">
    <property type="component" value="Unassembled WGS sequence"/>
</dbReference>
<dbReference type="Pfam" id="PF06325">
    <property type="entry name" value="PrmA"/>
    <property type="match status" value="1"/>
</dbReference>
<name>A0A3E2TQQ1_9FIRM</name>
<dbReference type="InterPro" id="IPR029063">
    <property type="entry name" value="SAM-dependent_MTases_sf"/>
</dbReference>
<organism evidence="7 8">
    <name type="scientific">Coprococcus catus</name>
    <dbReference type="NCBI Taxonomy" id="116085"/>
    <lineage>
        <taxon>Bacteria</taxon>
        <taxon>Bacillati</taxon>
        <taxon>Bacillota</taxon>
        <taxon>Clostridia</taxon>
        <taxon>Lachnospirales</taxon>
        <taxon>Lachnospiraceae</taxon>
        <taxon>Coprococcus</taxon>
    </lineage>
</organism>
<dbReference type="SUPFAM" id="SSF53335">
    <property type="entry name" value="S-adenosyl-L-methionine-dependent methyltransferases"/>
    <property type="match status" value="1"/>
</dbReference>
<keyword evidence="5 6" id="KW-0949">S-adenosyl-L-methionine</keyword>
<gene>
    <name evidence="6" type="primary">prmA</name>
    <name evidence="7" type="ORF">DW070_04420</name>
</gene>
<protein>
    <recommendedName>
        <fullName evidence="6">Ribosomal protein L11 methyltransferase</fullName>
        <shortName evidence="6">L11 Mtase</shortName>
        <ecNumber evidence="6">2.1.1.-</ecNumber>
    </recommendedName>
</protein>
<dbReference type="InterPro" id="IPR004498">
    <property type="entry name" value="Ribosomal_PrmA_MeTrfase"/>
</dbReference>
<accession>A0A3E2TQQ1</accession>
<dbReference type="RefSeq" id="WP_015514599.1">
    <property type="nucleotide sequence ID" value="NZ_JAQDKA010000011.1"/>
</dbReference>
<feature type="binding site" evidence="6">
    <location>
        <position position="161"/>
    </location>
    <ligand>
        <name>S-adenosyl-L-methionine</name>
        <dbReference type="ChEBI" id="CHEBI:59789"/>
    </ligand>
</feature>
<keyword evidence="2 6" id="KW-0963">Cytoplasm</keyword>
<evidence type="ECO:0000313" key="7">
    <source>
        <dbReference type="EMBL" id="RGB81044.1"/>
    </source>
</evidence>
<reference evidence="7 8" key="1">
    <citation type="submission" date="2018-08" db="EMBL/GenBank/DDBJ databases">
        <title>A genome reference for cultivated species of the human gut microbiota.</title>
        <authorList>
            <person name="Zou Y."/>
            <person name="Xue W."/>
            <person name="Luo G."/>
        </authorList>
    </citation>
    <scope>NUCLEOTIDE SEQUENCE [LARGE SCALE GENOMIC DNA]</scope>
    <source>
        <strain evidence="7 8">AF45-17</strain>
    </source>
</reference>
<dbReference type="AlphaFoldDB" id="A0A3E2TQQ1"/>
<comment type="subcellular location">
    <subcellularLocation>
        <location evidence="6">Cytoplasm</location>
    </subcellularLocation>
</comment>
<evidence type="ECO:0000256" key="3">
    <source>
        <dbReference type="ARBA" id="ARBA00022603"/>
    </source>
</evidence>
<feature type="binding site" evidence="6">
    <location>
        <position position="204"/>
    </location>
    <ligand>
        <name>S-adenosyl-L-methionine</name>
        <dbReference type="ChEBI" id="CHEBI:59789"/>
    </ligand>
</feature>
<evidence type="ECO:0000256" key="5">
    <source>
        <dbReference type="ARBA" id="ARBA00022691"/>
    </source>
</evidence>
<dbReference type="GO" id="GO:0016279">
    <property type="term" value="F:protein-lysine N-methyltransferase activity"/>
    <property type="evidence" value="ECO:0007669"/>
    <property type="project" value="RHEA"/>
</dbReference>
<dbReference type="HAMAP" id="MF_00735">
    <property type="entry name" value="Methyltr_PrmA"/>
    <property type="match status" value="1"/>
</dbReference>
<dbReference type="InterPro" id="IPR050078">
    <property type="entry name" value="Ribosomal_L11_MeTrfase_PrmA"/>
</dbReference>
<dbReference type="PIRSF" id="PIRSF000401">
    <property type="entry name" value="RPL11_MTase"/>
    <property type="match status" value="1"/>
</dbReference>
<comment type="similarity">
    <text evidence="1 6">Belongs to the methyltransferase superfamily. PrmA family.</text>
</comment>
<dbReference type="EC" id="2.1.1.-" evidence="6"/>
<evidence type="ECO:0000256" key="4">
    <source>
        <dbReference type="ARBA" id="ARBA00022679"/>
    </source>
</evidence>
<feature type="binding site" evidence="6">
    <location>
        <position position="182"/>
    </location>
    <ligand>
        <name>S-adenosyl-L-methionine</name>
        <dbReference type="ChEBI" id="CHEBI:59789"/>
    </ligand>
</feature>
<proteinExistence type="inferred from homology"/>
<dbReference type="EMBL" id="QVEP01000007">
    <property type="protein sequence ID" value="RGB81044.1"/>
    <property type="molecule type" value="Genomic_DNA"/>
</dbReference>
<keyword evidence="3 6" id="KW-0489">Methyltransferase</keyword>
<comment type="caution">
    <text evidence="7">The sequence shown here is derived from an EMBL/GenBank/DDBJ whole genome shotgun (WGS) entry which is preliminary data.</text>
</comment>
<keyword evidence="7" id="KW-0689">Ribosomal protein</keyword>
<evidence type="ECO:0000256" key="6">
    <source>
        <dbReference type="HAMAP-Rule" id="MF_00735"/>
    </source>
</evidence>
<evidence type="ECO:0000256" key="2">
    <source>
        <dbReference type="ARBA" id="ARBA00022490"/>
    </source>
</evidence>
<evidence type="ECO:0000313" key="8">
    <source>
        <dbReference type="Proteomes" id="UP000260773"/>
    </source>
</evidence>
<evidence type="ECO:0000256" key="1">
    <source>
        <dbReference type="ARBA" id="ARBA00009741"/>
    </source>
</evidence>
<dbReference type="NCBIfam" id="TIGR00406">
    <property type="entry name" value="prmA"/>
    <property type="match status" value="1"/>
</dbReference>